<dbReference type="InterPro" id="IPR049080">
    <property type="entry name" value="MOV-10-like_beta-barrel"/>
</dbReference>
<comment type="catalytic activity">
    <reaction evidence="11">
        <text>ATP + H2O = ADP + phosphate + H(+)</text>
        <dbReference type="Rhea" id="RHEA:13065"/>
        <dbReference type="ChEBI" id="CHEBI:15377"/>
        <dbReference type="ChEBI" id="CHEBI:15378"/>
        <dbReference type="ChEBI" id="CHEBI:30616"/>
        <dbReference type="ChEBI" id="CHEBI:43474"/>
        <dbReference type="ChEBI" id="CHEBI:456216"/>
        <dbReference type="EC" id="3.6.4.13"/>
    </reaction>
</comment>
<dbReference type="GeneID" id="109531366"/>
<accession>A0A3Q2YCV9</accession>
<dbReference type="OrthoDB" id="6513042at2759"/>
<dbReference type="RefSeq" id="XP_019751194.1">
    <property type="nucleotide sequence ID" value="XM_019895635.1"/>
</dbReference>
<evidence type="ECO:0000259" key="14">
    <source>
        <dbReference type="Pfam" id="PF13087"/>
    </source>
</evidence>
<proteinExistence type="inferred from homology"/>
<dbReference type="Pfam" id="PF13087">
    <property type="entry name" value="AAA_12"/>
    <property type="match status" value="1"/>
</dbReference>
<feature type="domain" description="DNA2/NAM7 helicase helicase" evidence="13">
    <location>
        <begin position="522"/>
        <end position="597"/>
    </location>
</feature>
<keyword evidence="4" id="KW-0963">Cytoplasm</keyword>
<evidence type="ECO:0000259" key="16">
    <source>
        <dbReference type="Pfam" id="PF21634"/>
    </source>
</evidence>
<protein>
    <recommendedName>
        <fullName evidence="3">RNA helicase</fullName>
        <ecNumber evidence="3">3.6.4.13</ecNumber>
    </recommendedName>
</protein>
<comment type="similarity">
    <text evidence="2">Belongs to the DNA2/NAM7 helicase family. SDE3 subfamily.</text>
</comment>
<dbReference type="Ensembl" id="ENSHCOT00000023655.1">
    <property type="protein sequence ID" value="ENSHCOP00000015681.1"/>
    <property type="gene ID" value="ENSHCOG00000019421.1"/>
</dbReference>
<keyword evidence="10" id="KW-0943">RNA-mediated gene silencing</keyword>
<evidence type="ECO:0000313" key="19">
    <source>
        <dbReference type="Proteomes" id="UP000264820"/>
    </source>
</evidence>
<evidence type="ECO:0000256" key="9">
    <source>
        <dbReference type="ARBA" id="ARBA00022884"/>
    </source>
</evidence>
<feature type="domain" description="Helicase MOV-10-like beta-barrel" evidence="16">
    <location>
        <begin position="276"/>
        <end position="359"/>
    </location>
</feature>
<dbReference type="GO" id="GO:0031047">
    <property type="term" value="P:regulatory ncRNA-mediated gene silencing"/>
    <property type="evidence" value="ECO:0007669"/>
    <property type="project" value="UniProtKB-KW"/>
</dbReference>
<dbReference type="Pfam" id="PF21634">
    <property type="entry name" value="MOV-10_beta-barrel"/>
    <property type="match status" value="1"/>
</dbReference>
<dbReference type="PANTHER" id="PTHR45418:SF1">
    <property type="entry name" value="CANCER_TESTIS ANTIGEN 55"/>
    <property type="match status" value="1"/>
</dbReference>
<comment type="function">
    <text evidence="12">Probable RNA helicase. Required for RNA-mediated gene silencing by the RNA-induced silencing complex (RISC). Required for both miRNA-mediated translational repression and miRNA-mediated cleavage of complementary mRNAs by RISC.</text>
</comment>
<dbReference type="InterPro" id="IPR047187">
    <property type="entry name" value="SF1_C_Upf1"/>
</dbReference>
<dbReference type="GO" id="GO:0003723">
    <property type="term" value="F:RNA binding"/>
    <property type="evidence" value="ECO:0007669"/>
    <property type="project" value="UniProtKB-KW"/>
</dbReference>
<name>A0A3Q2YCV9_HIPCM</name>
<reference evidence="18" key="1">
    <citation type="submission" date="2025-05" db="UniProtKB">
        <authorList>
            <consortium name="Ensembl"/>
        </authorList>
    </citation>
    <scope>IDENTIFICATION</scope>
</reference>
<dbReference type="Ensembl" id="ENSHCOT00000023678.1">
    <property type="protein sequence ID" value="ENSHCOP00000015689.1"/>
    <property type="gene ID" value="ENSHCOG00000019421.1"/>
</dbReference>
<dbReference type="FunFam" id="3.40.50.300:FF:000608">
    <property type="entry name" value="Mov10 RISC complex RNA helicase"/>
    <property type="match status" value="1"/>
</dbReference>
<keyword evidence="5" id="KW-0547">Nucleotide-binding</keyword>
<evidence type="ECO:0000256" key="2">
    <source>
        <dbReference type="ARBA" id="ARBA00005601"/>
    </source>
</evidence>
<evidence type="ECO:0000256" key="7">
    <source>
        <dbReference type="ARBA" id="ARBA00022806"/>
    </source>
</evidence>
<dbReference type="GO" id="GO:0032574">
    <property type="term" value="F:5'-3' RNA helicase activity"/>
    <property type="evidence" value="ECO:0007669"/>
    <property type="project" value="InterPro"/>
</dbReference>
<dbReference type="SUPFAM" id="SSF52540">
    <property type="entry name" value="P-loop containing nucleoside triphosphate hydrolases"/>
    <property type="match status" value="1"/>
</dbReference>
<evidence type="ECO:0000256" key="4">
    <source>
        <dbReference type="ARBA" id="ARBA00022490"/>
    </source>
</evidence>
<dbReference type="GO" id="GO:0016787">
    <property type="term" value="F:hydrolase activity"/>
    <property type="evidence" value="ECO:0007669"/>
    <property type="project" value="UniProtKB-KW"/>
</dbReference>
<evidence type="ECO:0000256" key="8">
    <source>
        <dbReference type="ARBA" id="ARBA00022840"/>
    </source>
</evidence>
<evidence type="ECO:0000256" key="12">
    <source>
        <dbReference type="ARBA" id="ARBA00056357"/>
    </source>
</evidence>
<dbReference type="Pfam" id="PF13086">
    <property type="entry name" value="AAA_11"/>
    <property type="match status" value="2"/>
</dbReference>
<feature type="domain" description="Helicase MOV-10 Ig-like" evidence="15">
    <location>
        <begin position="40"/>
        <end position="159"/>
    </location>
</feature>
<evidence type="ECO:0000256" key="6">
    <source>
        <dbReference type="ARBA" id="ARBA00022801"/>
    </source>
</evidence>
<dbReference type="AlphaFoldDB" id="A0A3Q2YCV9"/>
<evidence type="ECO:0000259" key="13">
    <source>
        <dbReference type="Pfam" id="PF13086"/>
    </source>
</evidence>
<dbReference type="InterPro" id="IPR026122">
    <property type="entry name" value="MOV-10/SDE3_DEXXQ/H-box"/>
</dbReference>
<keyword evidence="6" id="KW-0378">Hydrolase</keyword>
<dbReference type="PANTHER" id="PTHR45418">
    <property type="entry name" value="CANCER/TESTIS ANTIGEN 55"/>
    <property type="match status" value="1"/>
</dbReference>
<evidence type="ECO:0000256" key="10">
    <source>
        <dbReference type="ARBA" id="ARBA00023158"/>
    </source>
</evidence>
<dbReference type="InterPro" id="IPR049079">
    <property type="entry name" value="Mov-10_helical"/>
</dbReference>
<feature type="domain" description="DNA2/NAM7 helicase-like C-terminal" evidence="14">
    <location>
        <begin position="608"/>
        <end position="826"/>
    </location>
</feature>
<dbReference type="CDD" id="cd18038">
    <property type="entry name" value="DEXXQc_Helz-like"/>
    <property type="match status" value="1"/>
</dbReference>
<dbReference type="InterPro" id="IPR041677">
    <property type="entry name" value="DNA2/NAM7_AAA_11"/>
</dbReference>
<keyword evidence="19" id="KW-1185">Reference proteome</keyword>
<evidence type="ECO:0000256" key="11">
    <source>
        <dbReference type="ARBA" id="ARBA00047984"/>
    </source>
</evidence>
<dbReference type="InterPro" id="IPR027417">
    <property type="entry name" value="P-loop_NTPase"/>
</dbReference>
<comment type="subcellular location">
    <subcellularLocation>
        <location evidence="1">Cytoplasm</location>
        <location evidence="1">P-body</location>
    </subcellularLocation>
</comment>
<dbReference type="Gene3D" id="3.40.50.300">
    <property type="entry name" value="P-loop containing nucleotide triphosphate hydrolases"/>
    <property type="match status" value="2"/>
</dbReference>
<keyword evidence="7" id="KW-0347">Helicase</keyword>
<dbReference type="InterPro" id="IPR049077">
    <property type="entry name" value="MOV-10_Ig-like"/>
</dbReference>
<dbReference type="Pfam" id="PF21633">
    <property type="entry name" value="MOV-10_Ig-like"/>
    <property type="match status" value="1"/>
</dbReference>
<dbReference type="Pfam" id="PF21635">
    <property type="entry name" value="Mov-10_helical"/>
    <property type="match status" value="1"/>
</dbReference>
<feature type="domain" description="DNA2/NAM7 helicase helicase" evidence="13">
    <location>
        <begin position="412"/>
        <end position="498"/>
    </location>
</feature>
<dbReference type="STRING" id="109280.ENSHCOP00000015689"/>
<evidence type="ECO:0000256" key="5">
    <source>
        <dbReference type="ARBA" id="ARBA00022741"/>
    </source>
</evidence>
<keyword evidence="9" id="KW-0694">RNA-binding</keyword>
<dbReference type="EC" id="3.6.4.13" evidence="3"/>
<dbReference type="FunFam" id="3.40.50.300:FF:001941">
    <property type="entry name" value="Mov10 RISC complex RNA helicase"/>
    <property type="match status" value="1"/>
</dbReference>
<dbReference type="GeneTree" id="ENSGT00940000156024"/>
<dbReference type="InterPro" id="IPR041679">
    <property type="entry name" value="DNA2/NAM7-like_C"/>
</dbReference>
<dbReference type="GO" id="GO:0005524">
    <property type="term" value="F:ATP binding"/>
    <property type="evidence" value="ECO:0007669"/>
    <property type="project" value="UniProtKB-KW"/>
</dbReference>
<dbReference type="CDD" id="cd18808">
    <property type="entry name" value="SF1_C_Upf1"/>
    <property type="match status" value="1"/>
</dbReference>
<evidence type="ECO:0000256" key="3">
    <source>
        <dbReference type="ARBA" id="ARBA00012552"/>
    </source>
</evidence>
<evidence type="ECO:0000259" key="15">
    <source>
        <dbReference type="Pfam" id="PF21633"/>
    </source>
</evidence>
<dbReference type="Proteomes" id="UP000264820">
    <property type="component" value="Unplaced"/>
</dbReference>
<evidence type="ECO:0000313" key="18">
    <source>
        <dbReference type="Ensembl" id="ENSHCOP00000015681.1"/>
    </source>
</evidence>
<feature type="domain" description="Helicase MOV-10 helical" evidence="17">
    <location>
        <begin position="237"/>
        <end position="268"/>
    </location>
</feature>
<sequence>MVISDVEAKPSPSQPLLSAMEEMKNDARHFTEMLKRDRPYLVSDKNGIVIRSDHEFTDGSICLELETDQYVVNLNVENTGTQIVHFTYYTALGKLSCFTLKDEHKVTRKNPLSLKPGESYAVQVQYHFEYAGNCQVTLVFEFQHKLHTAFFYIMRDVQVYFLNAVAKELKPTAPYKRFCRVTPRVEQNCKVVDGVPPDGLSRMELKSATPLLLYPLPKYLPKHIRSLNMNPPIDESAVLGSCLSFRNYSRKLHELLYLEEFQMQVDITRYFIPNSDRQFVHMQRDPSNKKLLILQVPGLSENRPSVLRGDRLLVYLQGEPDRPKYCGYVHKVERDSVKLGFSSKLLDLFLDGMKFNVEFTFNRLILRLQHRAVDFATKFQLEKLLFPPASLSSKQGAQVPKLSFYDRQLEKNPEQSKAVRHIVAGTSKPAPYLVFGPPGTGKTVTLVEAIKQVDKLQKECHILACGPSNSAADLLCTRILQGHGNKSKVYRMYASSRDPQCVPEDLKACSNLVGDDYVFPSREKLMEYRIIVTTLFTAGRLVTGNLPLGHFTHIFVDEAGHATETECLIPIAGLLDPESGQLVLAGDHKQLGPIVASSLALKYGMGISLLERMMTVFSVNQKGDGFNDLFVTKLLRNYRSHPSILKVPNELFYGGELQACADQIKRNFFCTWEHLEKPDFPLIFHGVSGIDEREATSPSFFNRAEVQVLMDYVKKLLETAGKKGLATISPKDIGIIAPYRKQVQKIRQALLKVAKEFKFKDMSGLKVGSVEEFQGQERRVILVSTVRSSRNYIDFDKRFNLGFVANKKRFNVAMTRAQALLIVVGNPVVLSTDDTWKYFIKYCQDSKADCGFKPVEEEEAVAERYSHLFRKMHSQVEDDADEAHYQPEE</sequence>
<keyword evidence="8" id="KW-0067">ATP-binding</keyword>
<evidence type="ECO:0000256" key="1">
    <source>
        <dbReference type="ARBA" id="ARBA00004201"/>
    </source>
</evidence>
<organism evidence="18 19">
    <name type="scientific">Hippocampus comes</name>
    <name type="common">Tiger tail seahorse</name>
    <dbReference type="NCBI Taxonomy" id="109280"/>
    <lineage>
        <taxon>Eukaryota</taxon>
        <taxon>Metazoa</taxon>
        <taxon>Chordata</taxon>
        <taxon>Craniata</taxon>
        <taxon>Vertebrata</taxon>
        <taxon>Euteleostomi</taxon>
        <taxon>Actinopterygii</taxon>
        <taxon>Neopterygii</taxon>
        <taxon>Teleostei</taxon>
        <taxon>Neoteleostei</taxon>
        <taxon>Acanthomorphata</taxon>
        <taxon>Syngnathiaria</taxon>
        <taxon>Syngnathiformes</taxon>
        <taxon>Syngnathoidei</taxon>
        <taxon>Syngnathidae</taxon>
        <taxon>Hippocampus</taxon>
    </lineage>
</organism>
<dbReference type="OMA" id="CRWEYLP"/>
<evidence type="ECO:0000259" key="17">
    <source>
        <dbReference type="Pfam" id="PF21635"/>
    </source>
</evidence>
<dbReference type="GO" id="GO:0000932">
    <property type="term" value="C:P-body"/>
    <property type="evidence" value="ECO:0007669"/>
    <property type="project" value="UniProtKB-SubCell"/>
</dbReference>